<gene>
    <name evidence="1" type="ORF">CSSPJE1EN2_LOCUS23329</name>
</gene>
<reference evidence="1" key="1">
    <citation type="submission" date="2024-03" db="EMBL/GenBank/DDBJ databases">
        <authorList>
            <consortium name="ELIXIR-Norway"/>
            <consortium name="Elixir Norway"/>
        </authorList>
    </citation>
    <scope>NUCLEOTIDE SEQUENCE</scope>
</reference>
<evidence type="ECO:0000313" key="2">
    <source>
        <dbReference type="Proteomes" id="UP001497522"/>
    </source>
</evidence>
<proteinExistence type="predicted"/>
<dbReference type="InterPro" id="IPR036852">
    <property type="entry name" value="Peptidase_S8/S53_dom_sf"/>
</dbReference>
<dbReference type="Proteomes" id="UP001497522">
    <property type="component" value="Chromosome 8"/>
</dbReference>
<accession>A0ABP1C0Q5</accession>
<dbReference type="EMBL" id="OZ023709">
    <property type="protein sequence ID" value="CAK9881973.1"/>
    <property type="molecule type" value="Genomic_DNA"/>
</dbReference>
<dbReference type="SUPFAM" id="SSF52743">
    <property type="entry name" value="Subtilisin-like"/>
    <property type="match status" value="1"/>
</dbReference>
<evidence type="ECO:0000313" key="1">
    <source>
        <dbReference type="EMBL" id="CAK9881973.1"/>
    </source>
</evidence>
<keyword evidence="2" id="KW-1185">Reference proteome</keyword>
<protein>
    <submittedName>
        <fullName evidence="1">Uncharacterized protein</fullName>
    </submittedName>
</protein>
<name>A0ABP1C0Q5_9BRYO</name>
<sequence length="259" mass="28701">MCCVWTPNLKAKLLKAHPSVILIEPDWLFQKATTHTPEFLELLRRVWPLNGGADHAGEGIVIGMLDTSIDPKHPGTNEIQVLSTFRIPASHSFDLITDFYHDLHELLLSASFSVTQCTEHDACRGFASAGSVRWSGHAQHSFGSISSVTGAPCLNTVDIALLFAVKEKTYVYTCTTNTPDMALASANLLRDAFLDTTPSLDFEYFSYGQDLTPFNALLVKNKILICNYIEYAADDIANQFQTTHLHGRSDHHQCKELGC</sequence>
<organism evidence="1 2">
    <name type="scientific">Sphagnum jensenii</name>
    <dbReference type="NCBI Taxonomy" id="128206"/>
    <lineage>
        <taxon>Eukaryota</taxon>
        <taxon>Viridiplantae</taxon>
        <taxon>Streptophyta</taxon>
        <taxon>Embryophyta</taxon>
        <taxon>Bryophyta</taxon>
        <taxon>Sphagnophytina</taxon>
        <taxon>Sphagnopsida</taxon>
        <taxon>Sphagnales</taxon>
        <taxon>Sphagnaceae</taxon>
        <taxon>Sphagnum</taxon>
    </lineage>
</organism>